<feature type="transmembrane region" description="Helical" evidence="1">
    <location>
        <begin position="33"/>
        <end position="52"/>
    </location>
</feature>
<accession>G0N5V6</accession>
<proteinExistence type="predicted"/>
<organism evidence="4">
    <name type="scientific">Caenorhabditis brenneri</name>
    <name type="common">Nematode worm</name>
    <dbReference type="NCBI Taxonomy" id="135651"/>
    <lineage>
        <taxon>Eukaryota</taxon>
        <taxon>Metazoa</taxon>
        <taxon>Ecdysozoa</taxon>
        <taxon>Nematoda</taxon>
        <taxon>Chromadorea</taxon>
        <taxon>Rhabditida</taxon>
        <taxon>Rhabditina</taxon>
        <taxon>Rhabditomorpha</taxon>
        <taxon>Rhabditoidea</taxon>
        <taxon>Rhabditidae</taxon>
        <taxon>Peloderinae</taxon>
        <taxon>Caenorhabditis</taxon>
    </lineage>
</organism>
<protein>
    <recommendedName>
        <fullName evidence="5">Dolichol-phosphate mannosyltransferase subunit 3</fullName>
    </recommendedName>
</protein>
<feature type="signal peptide" evidence="2">
    <location>
        <begin position="1"/>
        <end position="17"/>
    </location>
</feature>
<evidence type="ECO:0008006" key="5">
    <source>
        <dbReference type="Google" id="ProtNLM"/>
    </source>
</evidence>
<evidence type="ECO:0000313" key="3">
    <source>
        <dbReference type="EMBL" id="EGT53419.1"/>
    </source>
</evidence>
<dbReference type="InParanoid" id="G0N5V6"/>
<evidence type="ECO:0000256" key="2">
    <source>
        <dbReference type="SAM" id="SignalP"/>
    </source>
</evidence>
<name>G0N5V6_CAEBE</name>
<feature type="chain" id="PRO_5003404687" description="Dolichol-phosphate mannosyltransferase subunit 3" evidence="2">
    <location>
        <begin position="18"/>
        <end position="96"/>
    </location>
</feature>
<keyword evidence="4" id="KW-1185">Reference proteome</keyword>
<dbReference type="EMBL" id="GL379841">
    <property type="protein sequence ID" value="EGT53419.1"/>
    <property type="molecule type" value="Genomic_DNA"/>
</dbReference>
<keyword evidence="1" id="KW-1133">Transmembrane helix</keyword>
<gene>
    <name evidence="3" type="ORF">CAEBREN_20149</name>
</gene>
<dbReference type="AlphaFoldDB" id="G0N5V6"/>
<keyword evidence="1" id="KW-0472">Membrane</keyword>
<dbReference type="HOGENOM" id="CLU_2361584_0_0_1"/>
<dbReference type="Proteomes" id="UP000008068">
    <property type="component" value="Unassembled WGS sequence"/>
</dbReference>
<keyword evidence="2" id="KW-0732">Signal</keyword>
<evidence type="ECO:0000313" key="4">
    <source>
        <dbReference type="Proteomes" id="UP000008068"/>
    </source>
</evidence>
<keyword evidence="1" id="KW-0812">Transmembrane</keyword>
<sequence>MSFKLLILLLLVSPAIGVNEFNKLKRYVNTHPLTLLPVAGLCLFLLAALVYFRWCTPVNQFAGAKKRLKEEYISLVEYSKNKETRLELNESSCLGD</sequence>
<reference evidence="4" key="1">
    <citation type="submission" date="2011-07" db="EMBL/GenBank/DDBJ databases">
        <authorList>
            <consortium name="Caenorhabditis brenneri Sequencing and Analysis Consortium"/>
            <person name="Wilson R.K."/>
        </authorList>
    </citation>
    <scope>NUCLEOTIDE SEQUENCE [LARGE SCALE GENOMIC DNA]</scope>
    <source>
        <strain evidence="4">PB2801</strain>
    </source>
</reference>
<evidence type="ECO:0000256" key="1">
    <source>
        <dbReference type="SAM" id="Phobius"/>
    </source>
</evidence>